<evidence type="ECO:0000313" key="1">
    <source>
        <dbReference type="Proteomes" id="UP000887581"/>
    </source>
</evidence>
<dbReference type="InterPro" id="IPR006954">
    <property type="entry name" value="Mlt-10-like"/>
</dbReference>
<proteinExistence type="predicted"/>
<evidence type="ECO:0000313" key="2">
    <source>
        <dbReference type="WBParaSite" id="sdigi.contig28.g2189.t1"/>
    </source>
</evidence>
<accession>A0A915PNR8</accession>
<organism evidence="1 2">
    <name type="scientific">Setaria digitata</name>
    <dbReference type="NCBI Taxonomy" id="48799"/>
    <lineage>
        <taxon>Eukaryota</taxon>
        <taxon>Metazoa</taxon>
        <taxon>Ecdysozoa</taxon>
        <taxon>Nematoda</taxon>
        <taxon>Chromadorea</taxon>
        <taxon>Rhabditida</taxon>
        <taxon>Spirurina</taxon>
        <taxon>Spiruromorpha</taxon>
        <taxon>Filarioidea</taxon>
        <taxon>Setariidae</taxon>
        <taxon>Setaria</taxon>
    </lineage>
</organism>
<name>A0A915PNR8_9BILA</name>
<dbReference type="Proteomes" id="UP000887581">
    <property type="component" value="Unplaced"/>
</dbReference>
<keyword evidence="1" id="KW-1185">Reference proteome</keyword>
<reference evidence="2" key="1">
    <citation type="submission" date="2022-11" db="UniProtKB">
        <authorList>
            <consortium name="WormBaseParasite"/>
        </authorList>
    </citation>
    <scope>IDENTIFICATION</scope>
</reference>
<dbReference type="PANTHER" id="PTHR21523">
    <property type="match status" value="1"/>
</dbReference>
<protein>
    <submittedName>
        <fullName evidence="2">DEP domain-containing protein</fullName>
    </submittedName>
</protein>
<dbReference type="PANTHER" id="PTHR21523:SF44">
    <property type="entry name" value="MLT-TEN (MLT-10) RELATED"/>
    <property type="match status" value="1"/>
</dbReference>
<dbReference type="WBParaSite" id="sdigi.contig28.g2189.t1">
    <property type="protein sequence ID" value="sdigi.contig28.g2189.t1"/>
    <property type="gene ID" value="sdigi.contig28.g2189"/>
</dbReference>
<dbReference type="AlphaFoldDB" id="A0A915PNR8"/>
<sequence>MGHISGKDSNVISNYSSCRFGVSRRDAIRILAIALSVKPMASDIRNIYKVRMNKKTFETTKNVHLNWYINAIRALFGQIGKEMYQELKKQKILALCLDEIEDEHDLAAGAKCLVQVRQKAYSSQDSEQNQDHAMLTDTPAFITATDSTEELESLTNHGYRRENIRSYRRMNVKEEISHPFHSESESNFAMQHDTLSESQNFTSNTSQTISNFKVSGQRKSGIILNKLLPSAWKSTDLHLASRKQLAGGSESFQISYLIENEIKESLKLSNSSLHGPTEMSETEDRRKLKLGRDTNLSVRSSELCEANTQKSGCYNSAPASLFVQNEKFNQNFIPLGFLDGKRRRRRRDVHRLIANHVFKSDHLIVDISKFINVMLSGKEASGNWTKTYEHITEFKRKMDQELGSSRTKVYNLRLFDLILGNEKPTRPKIQSKYKNFISVVLDFVNDIKQKTKKDEVNFRFLSPRLMPLMPDKLLEKSGLTEKDRQAVLEMVMEVSGARTAVEMALDILKETNVSGLEDMVSEATKKISEAFKNLQKSFNAVQRNDMKSRGFTFLEAPQLKEVLYQHGIQKAEDVNFDLKKYEQLSRKQLEETLWETIERIAKNGTDTYNESFSSGNEDQGRDRNKRQAVSVFTPTLLAPFMFSPTFGLSILGPVVLSPSIFSPSILNPSILGPYLLSPGVFLPFLISPYILSPYVLTPLVGAPYILSPYVLSPNVINPYLLSPLVLSPYILSPDIISPQALGGQILSPSAFSPSVHTDSVLMFSFLSPSWMSK</sequence>
<dbReference type="Pfam" id="PF04870">
    <property type="entry name" value="Moulting_cycle"/>
    <property type="match status" value="1"/>
</dbReference>